<gene>
    <name evidence="1" type="ORF">C8261_02550</name>
</gene>
<reference evidence="1 2" key="1">
    <citation type="submission" date="2018-03" db="EMBL/GenBank/DDBJ databases">
        <authorList>
            <person name="Keele B.F."/>
        </authorList>
    </citation>
    <scope>NUCLEOTIDE SEQUENCE [LARGE SCALE GENOMIC DNA]</scope>
    <source>
        <strain evidence="1 2">D20</strain>
    </source>
</reference>
<keyword evidence="2" id="KW-1185">Reference proteome</keyword>
<evidence type="ECO:0008006" key="3">
    <source>
        <dbReference type="Google" id="ProtNLM"/>
    </source>
</evidence>
<proteinExistence type="predicted"/>
<comment type="caution">
    <text evidence="1">The sequence shown here is derived from an EMBL/GenBank/DDBJ whole genome shotgun (WGS) entry which is preliminary data.</text>
</comment>
<name>A0A2T4IIH7_9RHOO</name>
<sequence length="77" mass="8718">MRYCSNKDVNQLVRELVQAGWTFRCGRHGKLVPPSGLGFITISQTPSDHRCLLKIRRDIRRLQRGAGQSEQAKIVVA</sequence>
<dbReference type="Proteomes" id="UP000241193">
    <property type="component" value="Unassembled WGS sequence"/>
</dbReference>
<dbReference type="OrthoDB" id="3621556at2"/>
<organism evidence="1 2">
    <name type="scientific">Pseudothauera lacus</name>
    <dbReference type="NCBI Taxonomy" id="2136175"/>
    <lineage>
        <taxon>Bacteria</taxon>
        <taxon>Pseudomonadati</taxon>
        <taxon>Pseudomonadota</taxon>
        <taxon>Betaproteobacteria</taxon>
        <taxon>Rhodocyclales</taxon>
        <taxon>Zoogloeaceae</taxon>
        <taxon>Pseudothauera</taxon>
    </lineage>
</organism>
<dbReference type="EMBL" id="PZKC01000002">
    <property type="protein sequence ID" value="PTD97579.1"/>
    <property type="molecule type" value="Genomic_DNA"/>
</dbReference>
<evidence type="ECO:0000313" key="2">
    <source>
        <dbReference type="Proteomes" id="UP000241193"/>
    </source>
</evidence>
<reference evidence="1 2" key="2">
    <citation type="submission" date="2018-04" db="EMBL/GenBank/DDBJ databases">
        <title>Thauera lacus sp. nov., isolated from an saline lake in Inner Mongolia, China.</title>
        <authorList>
            <person name="Liang Q.-Y."/>
        </authorList>
    </citation>
    <scope>NUCLEOTIDE SEQUENCE [LARGE SCALE GENOMIC DNA]</scope>
    <source>
        <strain evidence="1 2">D20</strain>
    </source>
</reference>
<protein>
    <recommendedName>
        <fullName evidence="3">Type II toxin-antitoxin system HicA family toxin</fullName>
    </recommendedName>
</protein>
<accession>A0A2T4IIH7</accession>
<evidence type="ECO:0000313" key="1">
    <source>
        <dbReference type="EMBL" id="PTD97579.1"/>
    </source>
</evidence>
<dbReference type="AlphaFoldDB" id="A0A2T4IIH7"/>